<dbReference type="InterPro" id="IPR006059">
    <property type="entry name" value="SBP"/>
</dbReference>
<dbReference type="EMBL" id="VBAP01000071">
    <property type="protein sequence ID" value="TMI73420.1"/>
    <property type="molecule type" value="Genomic_DNA"/>
</dbReference>
<keyword evidence="2" id="KW-0813">Transport</keyword>
<dbReference type="PANTHER" id="PTHR43649:SF29">
    <property type="entry name" value="OSMOPROTECTIVE COMPOUNDS-BINDING PROTEIN GGTB"/>
    <property type="match status" value="1"/>
</dbReference>
<organism evidence="3 4">
    <name type="scientific">Candidatus Segetimicrobium genomatis</name>
    <dbReference type="NCBI Taxonomy" id="2569760"/>
    <lineage>
        <taxon>Bacteria</taxon>
        <taxon>Bacillati</taxon>
        <taxon>Candidatus Sysuimicrobiota</taxon>
        <taxon>Candidatus Sysuimicrobiia</taxon>
        <taxon>Candidatus Sysuimicrobiales</taxon>
        <taxon>Candidatus Segetimicrobiaceae</taxon>
        <taxon>Candidatus Segetimicrobium</taxon>
    </lineage>
</organism>
<dbReference type="InterPro" id="IPR050490">
    <property type="entry name" value="Bact_solute-bd_prot1"/>
</dbReference>
<evidence type="ECO:0000313" key="4">
    <source>
        <dbReference type="Proteomes" id="UP000318834"/>
    </source>
</evidence>
<dbReference type="Pfam" id="PF01547">
    <property type="entry name" value="SBP_bac_1"/>
    <property type="match status" value="1"/>
</dbReference>
<evidence type="ECO:0000313" key="3">
    <source>
        <dbReference type="EMBL" id="TMI73420.1"/>
    </source>
</evidence>
<sequence>MHTGLGGVLVRRRALVGLLVCLLVAGFYPAAATGQQPVKLTFWSWRVEDKWAYDKIIQAFQQRNPGIQVEFVPFKATEYNTILSSALTAGKGPDIIHLRAYGGLETFAAPGYIAQLDFDKLPELKTFSRQLLDGARGRKDGKLYGVPFATQSLVIYYNKKIFAQNNLSVPKTWDEFLTVLKTLKDHGVLPLANGGKEGWTLEVMSGVVAPNFYGGTAFYDAVTRGQTSFKDTAYTNALAKMLDLRPYMHPNFMGVDYTTMQQQFINEQAAMFIGGSWEIGFFKAQNKDLDFDIFVAPPSKAGTTPWVSSYNDGNYGVNAKTPYMDAALKFIQFTATREFGQMFTDMLAQLSAVPGVEVRDPILKRVQELSRKSTPYIMLVGFRWQAPTGSTLLQSALQGMMAGSKTPEQVGDEVTKGLSAWFEPFQGR</sequence>
<evidence type="ECO:0000256" key="2">
    <source>
        <dbReference type="ARBA" id="ARBA00022448"/>
    </source>
</evidence>
<comment type="caution">
    <text evidence="3">The sequence shown here is derived from an EMBL/GenBank/DDBJ whole genome shotgun (WGS) entry which is preliminary data.</text>
</comment>
<dbReference type="SUPFAM" id="SSF53850">
    <property type="entry name" value="Periplasmic binding protein-like II"/>
    <property type="match status" value="1"/>
</dbReference>
<reference evidence="3 4" key="1">
    <citation type="journal article" date="2019" name="Nat. Microbiol.">
        <title>Mediterranean grassland soil C-N compound turnover is dependent on rainfall and depth, and is mediated by genomically divergent microorganisms.</title>
        <authorList>
            <person name="Diamond S."/>
            <person name="Andeer P.F."/>
            <person name="Li Z."/>
            <person name="Crits-Christoph A."/>
            <person name="Burstein D."/>
            <person name="Anantharaman K."/>
            <person name="Lane K.R."/>
            <person name="Thomas B.C."/>
            <person name="Pan C."/>
            <person name="Northen T.R."/>
            <person name="Banfield J.F."/>
        </authorList>
    </citation>
    <scope>NUCLEOTIDE SEQUENCE [LARGE SCALE GENOMIC DNA]</scope>
    <source>
        <strain evidence="3">NP_8</strain>
    </source>
</reference>
<evidence type="ECO:0000256" key="1">
    <source>
        <dbReference type="ARBA" id="ARBA00008520"/>
    </source>
</evidence>
<dbReference type="AlphaFoldDB" id="A0A537IQ34"/>
<dbReference type="Gene3D" id="3.40.190.10">
    <property type="entry name" value="Periplasmic binding protein-like II"/>
    <property type="match status" value="2"/>
</dbReference>
<protein>
    <submittedName>
        <fullName evidence="3">Extracellular solute-binding protein</fullName>
    </submittedName>
</protein>
<comment type="similarity">
    <text evidence="1">Belongs to the bacterial solute-binding protein 1 family.</text>
</comment>
<dbReference type="Proteomes" id="UP000318834">
    <property type="component" value="Unassembled WGS sequence"/>
</dbReference>
<proteinExistence type="inferred from homology"/>
<gene>
    <name evidence="3" type="ORF">E6H05_09815</name>
</gene>
<name>A0A537IQ34_9BACT</name>
<accession>A0A537IQ34</accession>
<dbReference type="PANTHER" id="PTHR43649">
    <property type="entry name" value="ARABINOSE-BINDING PROTEIN-RELATED"/>
    <property type="match status" value="1"/>
</dbReference>